<keyword evidence="2" id="KW-1185">Reference proteome</keyword>
<evidence type="ECO:0000313" key="2">
    <source>
        <dbReference type="Proteomes" id="UP000289738"/>
    </source>
</evidence>
<name>A0A445DRZ0_ARAHY</name>
<dbReference type="EMBL" id="SDMP01000003">
    <property type="protein sequence ID" value="RYR65945.1"/>
    <property type="molecule type" value="Genomic_DNA"/>
</dbReference>
<comment type="caution">
    <text evidence="1">The sequence shown here is derived from an EMBL/GenBank/DDBJ whole genome shotgun (WGS) entry which is preliminary data.</text>
</comment>
<protein>
    <submittedName>
        <fullName evidence="1">Uncharacterized protein</fullName>
    </submittedName>
</protein>
<proteinExistence type="predicted"/>
<reference evidence="1 2" key="1">
    <citation type="submission" date="2019-01" db="EMBL/GenBank/DDBJ databases">
        <title>Sequencing of cultivated peanut Arachis hypogaea provides insights into genome evolution and oil improvement.</title>
        <authorList>
            <person name="Chen X."/>
        </authorList>
    </citation>
    <scope>NUCLEOTIDE SEQUENCE [LARGE SCALE GENOMIC DNA]</scope>
    <source>
        <strain evidence="2">cv. Fuhuasheng</strain>
        <tissue evidence="1">Leaves</tissue>
    </source>
</reference>
<accession>A0A445DRZ0</accession>
<organism evidence="1 2">
    <name type="scientific">Arachis hypogaea</name>
    <name type="common">Peanut</name>
    <dbReference type="NCBI Taxonomy" id="3818"/>
    <lineage>
        <taxon>Eukaryota</taxon>
        <taxon>Viridiplantae</taxon>
        <taxon>Streptophyta</taxon>
        <taxon>Embryophyta</taxon>
        <taxon>Tracheophyta</taxon>
        <taxon>Spermatophyta</taxon>
        <taxon>Magnoliopsida</taxon>
        <taxon>eudicotyledons</taxon>
        <taxon>Gunneridae</taxon>
        <taxon>Pentapetalae</taxon>
        <taxon>rosids</taxon>
        <taxon>fabids</taxon>
        <taxon>Fabales</taxon>
        <taxon>Fabaceae</taxon>
        <taxon>Papilionoideae</taxon>
        <taxon>50 kb inversion clade</taxon>
        <taxon>dalbergioids sensu lato</taxon>
        <taxon>Dalbergieae</taxon>
        <taxon>Pterocarpus clade</taxon>
        <taxon>Arachis</taxon>
    </lineage>
</organism>
<evidence type="ECO:0000313" key="1">
    <source>
        <dbReference type="EMBL" id="RYR65945.1"/>
    </source>
</evidence>
<gene>
    <name evidence="1" type="ORF">Ahy_A03g011869</name>
</gene>
<sequence length="96" mass="10620">MTDLGATELDIPITVFGVAILSVGVVHHGSHPVGEETQEVPLTHVSSSQIYHEIHGQMYDDLAGPTFTMDMDHEVGSSHFYSEFVDLIRDDDPLHF</sequence>
<dbReference type="Proteomes" id="UP000289738">
    <property type="component" value="Chromosome A03"/>
</dbReference>
<dbReference type="AlphaFoldDB" id="A0A445DRZ0"/>